<sequence>MTRITYLLSNETEPDVRLSDALLYAALKERLGDRLEPVDWGRHRPDRGPAWGRDPFRSLAARTGLIVAAYEEPAVLDTLGARILPRHAVQAEMDRIAGTGFGASLRNMRDPERLVRHGARGDRFAQHESAIGSDRYEHPVLVCPNRDLAFVRRLLIVAGGVAAETPYRFCSETPTDLLKPGAALMQAEDFMSPLTEEDPVWRDLQRQAADALLARFPLRSGAIDVGLRITADGEVTPHVQEVIAAPPGAFDTFYADVRAYAGAISENLAILEPSLGDAEGPEP</sequence>
<organism evidence="1 2">
    <name type="scientific">Gemmobacter caeni</name>
    <dbReference type="NCBI Taxonomy" id="589035"/>
    <lineage>
        <taxon>Bacteria</taxon>
        <taxon>Pseudomonadati</taxon>
        <taxon>Pseudomonadota</taxon>
        <taxon>Alphaproteobacteria</taxon>
        <taxon>Rhodobacterales</taxon>
        <taxon>Paracoccaceae</taxon>
        <taxon>Gemmobacter</taxon>
    </lineage>
</organism>
<reference evidence="1 2" key="1">
    <citation type="submission" date="2018-04" db="EMBL/GenBank/DDBJ databases">
        <title>Genomic Encyclopedia of Archaeal and Bacterial Type Strains, Phase II (KMG-II): from individual species to whole genera.</title>
        <authorList>
            <person name="Goeker M."/>
        </authorList>
    </citation>
    <scope>NUCLEOTIDE SEQUENCE [LARGE SCALE GENOMIC DNA]</scope>
    <source>
        <strain evidence="1 2">DSM 21823</strain>
    </source>
</reference>
<comment type="caution">
    <text evidence="1">The sequence shown here is derived from an EMBL/GenBank/DDBJ whole genome shotgun (WGS) entry which is preliminary data.</text>
</comment>
<evidence type="ECO:0000313" key="2">
    <source>
        <dbReference type="Proteomes" id="UP000244224"/>
    </source>
</evidence>
<name>A0A2T6B8A4_9RHOB</name>
<dbReference type="OrthoDB" id="7850673at2"/>
<proteinExistence type="predicted"/>
<evidence type="ECO:0000313" key="1">
    <source>
        <dbReference type="EMBL" id="PTX52295.1"/>
    </source>
</evidence>
<protein>
    <recommendedName>
        <fullName evidence="3">ATP-grasp domain-containing protein</fullName>
    </recommendedName>
</protein>
<evidence type="ECO:0008006" key="3">
    <source>
        <dbReference type="Google" id="ProtNLM"/>
    </source>
</evidence>
<gene>
    <name evidence="1" type="ORF">C8N34_10273</name>
</gene>
<dbReference type="RefSeq" id="WP_108127623.1">
    <property type="nucleotide sequence ID" value="NZ_QBKP01000002.1"/>
</dbReference>
<keyword evidence="2" id="KW-1185">Reference proteome</keyword>
<dbReference type="Proteomes" id="UP000244224">
    <property type="component" value="Unassembled WGS sequence"/>
</dbReference>
<dbReference type="AlphaFoldDB" id="A0A2T6B8A4"/>
<accession>A0A2T6B8A4</accession>
<dbReference type="EMBL" id="QBKP01000002">
    <property type="protein sequence ID" value="PTX52295.1"/>
    <property type="molecule type" value="Genomic_DNA"/>
</dbReference>